<protein>
    <recommendedName>
        <fullName evidence="6">D-lactate dehydrogenase (cytochrome)</fullName>
        <ecNumber evidence="6">1.1.2.4</ecNumber>
    </recommendedName>
</protein>
<dbReference type="AlphaFoldDB" id="A0AAN8I3K1"/>
<feature type="transmembrane region" description="Helical" evidence="8">
    <location>
        <begin position="89"/>
        <end position="110"/>
    </location>
</feature>
<evidence type="ECO:0000256" key="8">
    <source>
        <dbReference type="SAM" id="Phobius"/>
    </source>
</evidence>
<feature type="domain" description="FAD-binding PCMH-type" evidence="9">
    <location>
        <begin position="179"/>
        <end position="356"/>
    </location>
</feature>
<dbReference type="EC" id="1.1.2.4" evidence="6"/>
<dbReference type="SUPFAM" id="SSF56176">
    <property type="entry name" value="FAD-binding/transporter-associated domain-like"/>
    <property type="match status" value="1"/>
</dbReference>
<keyword evidence="8" id="KW-0472">Membrane</keyword>
<evidence type="ECO:0000256" key="4">
    <source>
        <dbReference type="ARBA" id="ARBA00022827"/>
    </source>
</evidence>
<accession>A0AAN8I3K1</accession>
<keyword evidence="8" id="KW-1133">Transmembrane helix</keyword>
<comment type="similarity">
    <text evidence="2">Belongs to the FAD-binding oxidoreductase/transferase type 4 family.</text>
</comment>
<dbReference type="PANTHER" id="PTHR11748:SF116">
    <property type="entry name" value="D-LACTATE DEHYDROGENASE (CYTOCHROME) (AFU_ORTHOLOGUE AFUA_7G02560)"/>
    <property type="match status" value="1"/>
</dbReference>
<evidence type="ECO:0000256" key="7">
    <source>
        <dbReference type="ARBA" id="ARBA00051436"/>
    </source>
</evidence>
<dbReference type="InterPro" id="IPR016171">
    <property type="entry name" value="Vanillyl_alc_oxidase_C-sub2"/>
</dbReference>
<dbReference type="Gene3D" id="1.10.45.10">
    <property type="entry name" value="Vanillyl-alcohol Oxidase, Chain A, domain 4"/>
    <property type="match status" value="1"/>
</dbReference>
<dbReference type="FunFam" id="3.30.465.10:FF:000014">
    <property type="entry name" value="D-lactate dehydrogenase (Cytochrome), putative"/>
    <property type="match status" value="1"/>
</dbReference>
<dbReference type="Pfam" id="PF02913">
    <property type="entry name" value="FAD-oxidase_C"/>
    <property type="match status" value="1"/>
</dbReference>
<dbReference type="FunFam" id="3.30.70.2740:FF:000001">
    <property type="entry name" value="D-lactate dehydrogenase mitochondrial"/>
    <property type="match status" value="1"/>
</dbReference>
<keyword evidence="4" id="KW-0274">FAD</keyword>
<dbReference type="InterPro" id="IPR004113">
    <property type="entry name" value="FAD-bd_oxidored_4_C"/>
</dbReference>
<dbReference type="Gene3D" id="3.30.70.2740">
    <property type="match status" value="1"/>
</dbReference>
<dbReference type="InterPro" id="IPR036318">
    <property type="entry name" value="FAD-bd_PCMH-like_sf"/>
</dbReference>
<dbReference type="Gene3D" id="3.30.465.10">
    <property type="match status" value="1"/>
</dbReference>
<keyword evidence="11" id="KW-1185">Reference proteome</keyword>
<dbReference type="GO" id="GO:0071949">
    <property type="term" value="F:FAD binding"/>
    <property type="evidence" value="ECO:0007669"/>
    <property type="project" value="InterPro"/>
</dbReference>
<dbReference type="FunFam" id="1.10.45.10:FF:000001">
    <property type="entry name" value="D-lactate dehydrogenase mitochondrial"/>
    <property type="match status" value="1"/>
</dbReference>
<comment type="catalytic activity">
    <reaction evidence="7">
        <text>(R)-lactate + 2 Fe(III)-[cytochrome c] = 2 Fe(II)-[cytochrome c] + pyruvate + 2 H(+)</text>
        <dbReference type="Rhea" id="RHEA:13521"/>
        <dbReference type="Rhea" id="RHEA-COMP:10350"/>
        <dbReference type="Rhea" id="RHEA-COMP:14399"/>
        <dbReference type="ChEBI" id="CHEBI:15361"/>
        <dbReference type="ChEBI" id="CHEBI:15378"/>
        <dbReference type="ChEBI" id="CHEBI:16004"/>
        <dbReference type="ChEBI" id="CHEBI:29033"/>
        <dbReference type="ChEBI" id="CHEBI:29034"/>
        <dbReference type="EC" id="1.1.2.4"/>
    </reaction>
</comment>
<dbReference type="SUPFAM" id="SSF55103">
    <property type="entry name" value="FAD-linked oxidases, C-terminal domain"/>
    <property type="match status" value="1"/>
</dbReference>
<evidence type="ECO:0000313" key="11">
    <source>
        <dbReference type="Proteomes" id="UP001316803"/>
    </source>
</evidence>
<keyword evidence="8" id="KW-0812">Transmembrane</keyword>
<reference evidence="10 11" key="1">
    <citation type="submission" date="2022-12" db="EMBL/GenBank/DDBJ databases">
        <title>Genomic features and morphological characterization of a novel Knufia sp. strain isolated from spacecraft assembly facility.</title>
        <authorList>
            <person name="Teixeira M."/>
            <person name="Chander A.M."/>
            <person name="Stajich J.E."/>
            <person name="Venkateswaran K."/>
        </authorList>
    </citation>
    <scope>NUCLEOTIDE SEQUENCE [LARGE SCALE GENOMIC DNA]</scope>
    <source>
        <strain evidence="10 11">FJI-L2-BK-P2</strain>
    </source>
</reference>
<keyword evidence="3" id="KW-0285">Flavoprotein</keyword>
<dbReference type="PANTHER" id="PTHR11748">
    <property type="entry name" value="D-LACTATE DEHYDROGENASE"/>
    <property type="match status" value="1"/>
</dbReference>
<evidence type="ECO:0000313" key="10">
    <source>
        <dbReference type="EMBL" id="KAK5948575.1"/>
    </source>
</evidence>
<dbReference type="GO" id="GO:0008720">
    <property type="term" value="F:D-lactate dehydrogenase (NAD+) activity"/>
    <property type="evidence" value="ECO:0007669"/>
    <property type="project" value="TreeGrafter"/>
</dbReference>
<dbReference type="GO" id="GO:1903457">
    <property type="term" value="P:lactate catabolic process"/>
    <property type="evidence" value="ECO:0007669"/>
    <property type="project" value="TreeGrafter"/>
</dbReference>
<evidence type="ECO:0000256" key="1">
    <source>
        <dbReference type="ARBA" id="ARBA00001974"/>
    </source>
</evidence>
<dbReference type="GO" id="GO:0004458">
    <property type="term" value="F:D-lactate dehydrogenase (cytochrome) activity"/>
    <property type="evidence" value="ECO:0007669"/>
    <property type="project" value="UniProtKB-EC"/>
</dbReference>
<comment type="cofactor">
    <cofactor evidence="1">
        <name>FAD</name>
        <dbReference type="ChEBI" id="CHEBI:57692"/>
    </cofactor>
</comment>
<sequence>MASTKSVFRLAQATIRPTESVLHRGFLQSTLSRTFHSSRRLLDEKKPGKDEDPVSFRLSLYQSTFDRIQRERADSDRFAKIRRATDTDYIGSVVSFIVLAGAIAGTAYWLGKRSPKDLPGESTTPLAQAQPPRLDTRPTVLQAAWVDFCQIVGKENVSTTDDDCKAHSGSEWSSYTTKPSEVPFAIVYPATTEEVSKIMKVCHKRKIPVTALSGGTSLEGHFAPTRGGICIDMGRMDKILDFHPKDLDITVQPALGWEDLNEHLADHNMFFPPDPGPGAKIGGMIGTGCSGTNAFRFGTMREWVVSLTVVMADGTVVKTRRRPRKSSAGYNLTQMFIGSEGTLGIVTEAILKVTILPANQSVAVATFPTIHDAAQCVSKVVGAGIQVNGMEILDDVQMRCINDSGTTARKWDEAATLFFKFAGTKNGVKDQINLVQKLAKESRNRKFEFAKDADEAQELWSARKEALWSVMAKRRDESDHVWTTDVAVPISDLPNIIQETKDKLVESGLLGGIVGHVGDGNFHTILLYNDAEKKTAERVVQFMVDRAIEMEGTITGEHGVGLKKRLNLIEELGDDTVNAMRKLKQAYDPYCLLNCDKIVQMEANK</sequence>
<dbReference type="GO" id="GO:0005739">
    <property type="term" value="C:mitochondrion"/>
    <property type="evidence" value="ECO:0007669"/>
    <property type="project" value="TreeGrafter"/>
</dbReference>
<proteinExistence type="inferred from homology"/>
<dbReference type="Proteomes" id="UP001316803">
    <property type="component" value="Unassembled WGS sequence"/>
</dbReference>
<keyword evidence="5 10" id="KW-0560">Oxidoreductase</keyword>
<comment type="caution">
    <text evidence="10">The sequence shown here is derived from an EMBL/GenBank/DDBJ whole genome shotgun (WGS) entry which is preliminary data.</text>
</comment>
<evidence type="ECO:0000256" key="3">
    <source>
        <dbReference type="ARBA" id="ARBA00022630"/>
    </source>
</evidence>
<evidence type="ECO:0000259" key="9">
    <source>
        <dbReference type="PROSITE" id="PS51387"/>
    </source>
</evidence>
<name>A0AAN8I3K1_9EURO</name>
<dbReference type="Pfam" id="PF01565">
    <property type="entry name" value="FAD_binding_4"/>
    <property type="match status" value="1"/>
</dbReference>
<dbReference type="InterPro" id="IPR016164">
    <property type="entry name" value="FAD-linked_Oxase-like_C"/>
</dbReference>
<dbReference type="EMBL" id="JAKLMC020000045">
    <property type="protein sequence ID" value="KAK5948575.1"/>
    <property type="molecule type" value="Genomic_DNA"/>
</dbReference>
<dbReference type="InterPro" id="IPR006094">
    <property type="entry name" value="Oxid_FAD_bind_N"/>
</dbReference>
<dbReference type="PROSITE" id="PS51387">
    <property type="entry name" value="FAD_PCMH"/>
    <property type="match status" value="1"/>
</dbReference>
<dbReference type="InterPro" id="IPR016169">
    <property type="entry name" value="FAD-bd_PCMH_sub2"/>
</dbReference>
<dbReference type="InterPro" id="IPR016166">
    <property type="entry name" value="FAD-bd_PCMH"/>
</dbReference>
<gene>
    <name evidence="10" type="primary">DLD1</name>
    <name evidence="10" type="ORF">OHC33_010334</name>
</gene>
<evidence type="ECO:0000256" key="6">
    <source>
        <dbReference type="ARBA" id="ARBA00038897"/>
    </source>
</evidence>
<evidence type="ECO:0000256" key="5">
    <source>
        <dbReference type="ARBA" id="ARBA00023002"/>
    </source>
</evidence>
<evidence type="ECO:0000256" key="2">
    <source>
        <dbReference type="ARBA" id="ARBA00008000"/>
    </source>
</evidence>
<organism evidence="10 11">
    <name type="scientific">Knufia fluminis</name>
    <dbReference type="NCBI Taxonomy" id="191047"/>
    <lineage>
        <taxon>Eukaryota</taxon>
        <taxon>Fungi</taxon>
        <taxon>Dikarya</taxon>
        <taxon>Ascomycota</taxon>
        <taxon>Pezizomycotina</taxon>
        <taxon>Eurotiomycetes</taxon>
        <taxon>Chaetothyriomycetidae</taxon>
        <taxon>Chaetothyriales</taxon>
        <taxon>Trichomeriaceae</taxon>
        <taxon>Knufia</taxon>
    </lineage>
</organism>